<proteinExistence type="predicted"/>
<comment type="caution">
    <text evidence="1">The sequence shown here is derived from an EMBL/GenBank/DDBJ whole genome shotgun (WGS) entry which is preliminary data.</text>
</comment>
<dbReference type="Proteomes" id="UP000634136">
    <property type="component" value="Unassembled WGS sequence"/>
</dbReference>
<protein>
    <submittedName>
        <fullName evidence="1">Uncharacterized protein</fullName>
    </submittedName>
</protein>
<accession>A0A835CMP3</accession>
<reference evidence="1" key="1">
    <citation type="submission" date="2020-09" db="EMBL/GenBank/DDBJ databases">
        <title>Genome-Enabled Discovery of Anthraquinone Biosynthesis in Senna tora.</title>
        <authorList>
            <person name="Kang S.-H."/>
            <person name="Pandey R.P."/>
            <person name="Lee C.-M."/>
            <person name="Sim J.-S."/>
            <person name="Jeong J.-T."/>
            <person name="Choi B.-S."/>
            <person name="Jung M."/>
            <person name="Ginzburg D."/>
            <person name="Zhao K."/>
            <person name="Won S.Y."/>
            <person name="Oh T.-J."/>
            <person name="Yu Y."/>
            <person name="Kim N.-H."/>
            <person name="Lee O.R."/>
            <person name="Lee T.-H."/>
            <person name="Bashyal P."/>
            <person name="Kim T.-S."/>
            <person name="Lee W.-H."/>
            <person name="Kawkins C."/>
            <person name="Kim C.-K."/>
            <person name="Kim J.S."/>
            <person name="Ahn B.O."/>
            <person name="Rhee S.Y."/>
            <person name="Sohng J.K."/>
        </authorList>
    </citation>
    <scope>NUCLEOTIDE SEQUENCE</scope>
    <source>
        <tissue evidence="1">Leaf</tissue>
    </source>
</reference>
<organism evidence="1 2">
    <name type="scientific">Senna tora</name>
    <dbReference type="NCBI Taxonomy" id="362788"/>
    <lineage>
        <taxon>Eukaryota</taxon>
        <taxon>Viridiplantae</taxon>
        <taxon>Streptophyta</taxon>
        <taxon>Embryophyta</taxon>
        <taxon>Tracheophyta</taxon>
        <taxon>Spermatophyta</taxon>
        <taxon>Magnoliopsida</taxon>
        <taxon>eudicotyledons</taxon>
        <taxon>Gunneridae</taxon>
        <taxon>Pentapetalae</taxon>
        <taxon>rosids</taxon>
        <taxon>fabids</taxon>
        <taxon>Fabales</taxon>
        <taxon>Fabaceae</taxon>
        <taxon>Caesalpinioideae</taxon>
        <taxon>Cassia clade</taxon>
        <taxon>Senna</taxon>
    </lineage>
</organism>
<dbReference type="EMBL" id="JAAIUW010000001">
    <property type="protein sequence ID" value="KAF7844697.1"/>
    <property type="molecule type" value="Genomic_DNA"/>
</dbReference>
<keyword evidence="2" id="KW-1185">Reference proteome</keyword>
<evidence type="ECO:0000313" key="1">
    <source>
        <dbReference type="EMBL" id="KAF7844697.1"/>
    </source>
</evidence>
<dbReference type="AlphaFoldDB" id="A0A835CMP3"/>
<sequence>MGWNATACYPSTVASCRFSLLCEASLTPYPPNLGATRLKPSFRSHGSTHNLEWASCCDATMQSHNNIQPP</sequence>
<name>A0A835CMP3_9FABA</name>
<gene>
    <name evidence="1" type="ORF">G2W53_001602</name>
</gene>
<evidence type="ECO:0000313" key="2">
    <source>
        <dbReference type="Proteomes" id="UP000634136"/>
    </source>
</evidence>